<evidence type="ECO:0000259" key="6">
    <source>
        <dbReference type="Pfam" id="PF00108"/>
    </source>
</evidence>
<dbReference type="RefSeq" id="WP_035133756.1">
    <property type="nucleotide sequence ID" value="NZ_JRLV01000009.1"/>
</dbReference>
<evidence type="ECO:0000259" key="7">
    <source>
        <dbReference type="Pfam" id="PF02803"/>
    </source>
</evidence>
<evidence type="ECO:0000256" key="4">
    <source>
        <dbReference type="PIRSR" id="PIRSR000429-1"/>
    </source>
</evidence>
<dbReference type="InterPro" id="IPR016039">
    <property type="entry name" value="Thiolase-like"/>
</dbReference>
<dbReference type="Gene3D" id="3.40.47.10">
    <property type="match status" value="1"/>
</dbReference>
<dbReference type="STRING" id="1406840.Q763_10270"/>
<dbReference type="Pfam" id="PF02803">
    <property type="entry name" value="Thiolase_C"/>
    <property type="match status" value="1"/>
</dbReference>
<accession>A0A0A2LKW6</accession>
<dbReference type="InterPro" id="IPR020617">
    <property type="entry name" value="Thiolase_C"/>
</dbReference>
<dbReference type="GO" id="GO:0003985">
    <property type="term" value="F:acetyl-CoA C-acetyltransferase activity"/>
    <property type="evidence" value="ECO:0007669"/>
    <property type="project" value="UniProtKB-EC"/>
</dbReference>
<name>A0A0A2LKW6_9FLAO</name>
<evidence type="ECO:0000256" key="3">
    <source>
        <dbReference type="ARBA" id="ARBA00023315"/>
    </source>
</evidence>
<dbReference type="SUPFAM" id="SSF53901">
    <property type="entry name" value="Thiolase-like"/>
    <property type="match status" value="2"/>
</dbReference>
<evidence type="ECO:0000256" key="5">
    <source>
        <dbReference type="RuleBase" id="RU003557"/>
    </source>
</evidence>
<dbReference type="PANTHER" id="PTHR42689">
    <property type="entry name" value="ACETYL-COA ACYLTRANSFERASE FADA2 (3-KETOACYL-COA THIOLASE) (BETA-KETOTHIOLASE)-RELATED"/>
    <property type="match status" value="1"/>
</dbReference>
<reference evidence="8 9" key="1">
    <citation type="submission" date="2013-09" db="EMBL/GenBank/DDBJ databases">
        <authorList>
            <person name="Zeng Z."/>
            <person name="Chen C."/>
        </authorList>
    </citation>
    <scope>NUCLEOTIDE SEQUENCE [LARGE SCALE GENOMIC DNA]</scope>
    <source>
        <strain evidence="8 9">F44-8</strain>
    </source>
</reference>
<dbReference type="NCBIfam" id="TIGR01930">
    <property type="entry name" value="AcCoA-C-Actrans"/>
    <property type="match status" value="1"/>
</dbReference>
<keyword evidence="3 5" id="KW-0012">Acyltransferase</keyword>
<dbReference type="EMBL" id="JRLV01000009">
    <property type="protein sequence ID" value="KGO80902.1"/>
    <property type="molecule type" value="Genomic_DNA"/>
</dbReference>
<dbReference type="Pfam" id="PF00108">
    <property type="entry name" value="Thiolase_N"/>
    <property type="match status" value="1"/>
</dbReference>
<dbReference type="CDD" id="cd00751">
    <property type="entry name" value="thiolase"/>
    <property type="match status" value="1"/>
</dbReference>
<feature type="active site" description="Proton acceptor" evidence="4">
    <location>
        <position position="413"/>
    </location>
</feature>
<gene>
    <name evidence="8" type="ORF">Q763_10270</name>
</gene>
<dbReference type="Proteomes" id="UP000030129">
    <property type="component" value="Unassembled WGS sequence"/>
</dbReference>
<feature type="active site" description="Acyl-thioester intermediate" evidence="4">
    <location>
        <position position="94"/>
    </location>
</feature>
<feature type="domain" description="Thiolase N-terminal" evidence="6">
    <location>
        <begin position="10"/>
        <end position="277"/>
    </location>
</feature>
<evidence type="ECO:0000313" key="8">
    <source>
        <dbReference type="EMBL" id="KGO80902.1"/>
    </source>
</evidence>
<dbReference type="InterPro" id="IPR020616">
    <property type="entry name" value="Thiolase_N"/>
</dbReference>
<dbReference type="GO" id="GO:0005829">
    <property type="term" value="C:cytosol"/>
    <property type="evidence" value="ECO:0007669"/>
    <property type="project" value="TreeGrafter"/>
</dbReference>
<keyword evidence="9" id="KW-1185">Reference proteome</keyword>
<proteinExistence type="inferred from homology"/>
<organism evidence="8 9">
    <name type="scientific">Flavobacterium beibuense F44-8</name>
    <dbReference type="NCBI Taxonomy" id="1406840"/>
    <lineage>
        <taxon>Bacteria</taxon>
        <taxon>Pseudomonadati</taxon>
        <taxon>Bacteroidota</taxon>
        <taxon>Flavobacteriia</taxon>
        <taxon>Flavobacteriales</taxon>
        <taxon>Flavobacteriaceae</taxon>
        <taxon>Flavobacterium</taxon>
    </lineage>
</organism>
<dbReference type="InterPro" id="IPR050521">
    <property type="entry name" value="3-ketoacyl-CoA_Thiolase"/>
</dbReference>
<dbReference type="PIRSF" id="PIRSF000429">
    <property type="entry name" value="Ac-CoA_Ac_transf"/>
    <property type="match status" value="1"/>
</dbReference>
<feature type="domain" description="Thiolase C-terminal" evidence="7">
    <location>
        <begin position="288"/>
        <end position="426"/>
    </location>
</feature>
<keyword evidence="2 5" id="KW-0808">Transferase</keyword>
<comment type="similarity">
    <text evidence="1 5">Belongs to the thiolase-like superfamily. Thiolase family.</text>
</comment>
<evidence type="ECO:0000256" key="2">
    <source>
        <dbReference type="ARBA" id="ARBA00022679"/>
    </source>
</evidence>
<protein>
    <submittedName>
        <fullName evidence="8">Acetyl-CoA acetyltransferase</fullName>
        <ecNumber evidence="8">2.3.1.9</ecNumber>
    </submittedName>
</protein>
<dbReference type="PANTHER" id="PTHR42689:SF1">
    <property type="entry name" value="ACETYL-COA ACYLTRANSFERASE FADA2 (3-KETOACYL-COA THIOLASE) (BETA-KETOTHIOLASE)-RELATED"/>
    <property type="match status" value="1"/>
</dbReference>
<evidence type="ECO:0000256" key="1">
    <source>
        <dbReference type="ARBA" id="ARBA00010982"/>
    </source>
</evidence>
<sequence length="426" mass="46185">MLTGNQAKKVAIVGYNRIPFARQNTAYVNAGNKDMMVATLNGLIEKYSLSGKLLGEVAGGAVIKHSWEINLMRQCVLSTSLDPKTPACDIEQACNTGIESAVYIANKIALGQLECGIAGGVDSTSNVPLVLNEHIRNILLSVRRSKSSFDRIKKLFGIKLKDFTPIAPMNIEPGTGLSMGGHTEYTAKYYKISREEQDAFSLSSHQKMAAALDRGFFDDMITPYNGLTIDNNLRRDTSLEKLAKLPPAFDKENGSLTAGNSSPLTDGASCILLASEEWAKQHNLPVLAYITHAEMAAIEYVENKQNLLLSSIYAAPRMLQKVGMKLQDFDFYEIHEAFAAQVLATLKIWESPEFTKEFGLDENLGSIDRSKLNVNGSSLAAGHPFAATGGRILATMAKLLHEKGSGKGFISVCAAGGQGMTVILEK</sequence>
<comment type="caution">
    <text evidence="8">The sequence shown here is derived from an EMBL/GenBank/DDBJ whole genome shotgun (WGS) entry which is preliminary data.</text>
</comment>
<dbReference type="NCBIfam" id="NF006740">
    <property type="entry name" value="PRK09268.1"/>
    <property type="match status" value="1"/>
</dbReference>
<feature type="active site" description="Proton acceptor" evidence="4">
    <location>
        <position position="383"/>
    </location>
</feature>
<dbReference type="EC" id="2.3.1.9" evidence="8"/>
<dbReference type="AlphaFoldDB" id="A0A0A2LKW6"/>
<dbReference type="InterPro" id="IPR002155">
    <property type="entry name" value="Thiolase"/>
</dbReference>
<dbReference type="eggNOG" id="COG0183">
    <property type="taxonomic scope" value="Bacteria"/>
</dbReference>
<evidence type="ECO:0000313" key="9">
    <source>
        <dbReference type="Proteomes" id="UP000030129"/>
    </source>
</evidence>